<keyword evidence="4" id="KW-1185">Reference proteome</keyword>
<dbReference type="AlphaFoldDB" id="A0AAN9T3B6"/>
<feature type="transmembrane region" description="Helical" evidence="2">
    <location>
        <begin position="24"/>
        <end position="45"/>
    </location>
</feature>
<evidence type="ECO:0000256" key="1">
    <source>
        <dbReference type="SAM" id="MobiDB-lite"/>
    </source>
</evidence>
<evidence type="ECO:0000256" key="2">
    <source>
        <dbReference type="SAM" id="Phobius"/>
    </source>
</evidence>
<keyword evidence="2" id="KW-0812">Transmembrane</keyword>
<sequence length="76" mass="8599">MHTRLHNNPPNHVLFYPLSHCAAIYGPIFQGPVLVLLSCVLVCLGNNGSPRHKHKQLKGSKNKEQRYKQPCFVSHV</sequence>
<gene>
    <name evidence="3" type="ORF">VNO78_07524</name>
</gene>
<reference evidence="3 4" key="1">
    <citation type="submission" date="2024-01" db="EMBL/GenBank/DDBJ databases">
        <title>The genomes of 5 underutilized Papilionoideae crops provide insights into root nodulation and disease resistanc.</title>
        <authorList>
            <person name="Jiang F."/>
        </authorList>
    </citation>
    <scope>NUCLEOTIDE SEQUENCE [LARGE SCALE GENOMIC DNA]</scope>
    <source>
        <strain evidence="3">DUOXIRENSHENG_FW03</strain>
        <tissue evidence="3">Leaves</tissue>
    </source>
</reference>
<evidence type="ECO:0000313" key="3">
    <source>
        <dbReference type="EMBL" id="KAK7405912.1"/>
    </source>
</evidence>
<accession>A0AAN9T3B6</accession>
<keyword evidence="2" id="KW-1133">Transmembrane helix</keyword>
<evidence type="ECO:0000313" key="4">
    <source>
        <dbReference type="Proteomes" id="UP001386955"/>
    </source>
</evidence>
<feature type="compositionally biased region" description="Basic residues" evidence="1">
    <location>
        <begin position="50"/>
        <end position="60"/>
    </location>
</feature>
<dbReference type="Proteomes" id="UP001386955">
    <property type="component" value="Unassembled WGS sequence"/>
</dbReference>
<name>A0AAN9T3B6_PSOTE</name>
<proteinExistence type="predicted"/>
<protein>
    <submittedName>
        <fullName evidence="3">Uncharacterized protein</fullName>
    </submittedName>
</protein>
<organism evidence="3 4">
    <name type="scientific">Psophocarpus tetragonolobus</name>
    <name type="common">Winged bean</name>
    <name type="synonym">Dolichos tetragonolobus</name>
    <dbReference type="NCBI Taxonomy" id="3891"/>
    <lineage>
        <taxon>Eukaryota</taxon>
        <taxon>Viridiplantae</taxon>
        <taxon>Streptophyta</taxon>
        <taxon>Embryophyta</taxon>
        <taxon>Tracheophyta</taxon>
        <taxon>Spermatophyta</taxon>
        <taxon>Magnoliopsida</taxon>
        <taxon>eudicotyledons</taxon>
        <taxon>Gunneridae</taxon>
        <taxon>Pentapetalae</taxon>
        <taxon>rosids</taxon>
        <taxon>fabids</taxon>
        <taxon>Fabales</taxon>
        <taxon>Fabaceae</taxon>
        <taxon>Papilionoideae</taxon>
        <taxon>50 kb inversion clade</taxon>
        <taxon>NPAAA clade</taxon>
        <taxon>indigoferoid/millettioid clade</taxon>
        <taxon>Phaseoleae</taxon>
        <taxon>Psophocarpus</taxon>
    </lineage>
</organism>
<feature type="region of interest" description="Disordered" evidence="1">
    <location>
        <begin position="47"/>
        <end position="68"/>
    </location>
</feature>
<keyword evidence="2" id="KW-0472">Membrane</keyword>
<comment type="caution">
    <text evidence="3">The sequence shown here is derived from an EMBL/GenBank/DDBJ whole genome shotgun (WGS) entry which is preliminary data.</text>
</comment>
<dbReference type="EMBL" id="JAYMYS010000002">
    <property type="protein sequence ID" value="KAK7405912.1"/>
    <property type="molecule type" value="Genomic_DNA"/>
</dbReference>